<dbReference type="Proteomes" id="UP000199223">
    <property type="component" value="Unassembled WGS sequence"/>
</dbReference>
<sequence>MPGYLLQLLIALALAGLTWLVGYPLELGRSSSGQPRHVDALDAALLMFALINLRLGWSAANAAHGGRAPGWFILAALLSAALITYAMLRALTPS</sequence>
<feature type="transmembrane region" description="Helical" evidence="1">
    <location>
        <begin position="6"/>
        <end position="25"/>
    </location>
</feature>
<feature type="transmembrane region" description="Helical" evidence="1">
    <location>
        <begin position="37"/>
        <end position="57"/>
    </location>
</feature>
<evidence type="ECO:0000313" key="2">
    <source>
        <dbReference type="EMBL" id="SEJ40688.1"/>
    </source>
</evidence>
<keyword evidence="1" id="KW-0812">Transmembrane</keyword>
<gene>
    <name evidence="2" type="ORF">SAMN04488058_107119</name>
</gene>
<feature type="transmembrane region" description="Helical" evidence="1">
    <location>
        <begin position="69"/>
        <end position="88"/>
    </location>
</feature>
<keyword evidence="1" id="KW-1133">Transmembrane helix</keyword>
<dbReference type="RefSeq" id="WP_092264433.1">
    <property type="nucleotide sequence ID" value="NZ_FNZA01000007.1"/>
</dbReference>
<protein>
    <submittedName>
        <fullName evidence="2">Uncharacterized protein</fullName>
    </submittedName>
</protein>
<organism evidence="2 3">
    <name type="scientific">Deinococcus reticulitermitis</name>
    <dbReference type="NCBI Taxonomy" id="856736"/>
    <lineage>
        <taxon>Bacteria</taxon>
        <taxon>Thermotogati</taxon>
        <taxon>Deinococcota</taxon>
        <taxon>Deinococci</taxon>
        <taxon>Deinococcales</taxon>
        <taxon>Deinococcaceae</taxon>
        <taxon>Deinococcus</taxon>
    </lineage>
</organism>
<evidence type="ECO:0000313" key="3">
    <source>
        <dbReference type="Proteomes" id="UP000199223"/>
    </source>
</evidence>
<proteinExistence type="predicted"/>
<name>A0A1H6YHA4_9DEIO</name>
<evidence type="ECO:0000256" key="1">
    <source>
        <dbReference type="SAM" id="Phobius"/>
    </source>
</evidence>
<dbReference type="EMBL" id="FNZA01000007">
    <property type="protein sequence ID" value="SEJ40688.1"/>
    <property type="molecule type" value="Genomic_DNA"/>
</dbReference>
<accession>A0A1H6YHA4</accession>
<dbReference type="STRING" id="856736.SAMN04488058_107119"/>
<reference evidence="3" key="1">
    <citation type="submission" date="2016-10" db="EMBL/GenBank/DDBJ databases">
        <authorList>
            <person name="Varghese N."/>
            <person name="Submissions S."/>
        </authorList>
    </citation>
    <scope>NUCLEOTIDE SEQUENCE [LARGE SCALE GENOMIC DNA]</scope>
    <source>
        <strain evidence="3">CGMCC 1.10218</strain>
    </source>
</reference>
<keyword evidence="3" id="KW-1185">Reference proteome</keyword>
<keyword evidence="1" id="KW-0472">Membrane</keyword>
<dbReference type="AlphaFoldDB" id="A0A1H6YHA4"/>